<dbReference type="KEGG" id="samy:DB32_003653"/>
<evidence type="ECO:0000313" key="2">
    <source>
        <dbReference type="EMBL" id="AKF06504.1"/>
    </source>
</evidence>
<keyword evidence="3" id="KW-1185">Reference proteome</keyword>
<proteinExistence type="predicted"/>
<keyword evidence="1" id="KW-0812">Transmembrane</keyword>
<accession>A0A0F6SF85</accession>
<protein>
    <submittedName>
        <fullName evidence="2">Uncharacterized protein</fullName>
    </submittedName>
</protein>
<dbReference type="OrthoDB" id="5071at2"/>
<dbReference type="AlphaFoldDB" id="A0A0F6SF85"/>
<organism evidence="2 3">
    <name type="scientific">Sandaracinus amylolyticus</name>
    <dbReference type="NCBI Taxonomy" id="927083"/>
    <lineage>
        <taxon>Bacteria</taxon>
        <taxon>Pseudomonadati</taxon>
        <taxon>Myxococcota</taxon>
        <taxon>Polyangia</taxon>
        <taxon>Polyangiales</taxon>
        <taxon>Sandaracinaceae</taxon>
        <taxon>Sandaracinus</taxon>
    </lineage>
</organism>
<dbReference type="Proteomes" id="UP000034883">
    <property type="component" value="Chromosome"/>
</dbReference>
<feature type="transmembrane region" description="Helical" evidence="1">
    <location>
        <begin position="402"/>
        <end position="421"/>
    </location>
</feature>
<dbReference type="SUPFAM" id="SSF55486">
    <property type="entry name" value="Metalloproteases ('zincins'), catalytic domain"/>
    <property type="match status" value="1"/>
</dbReference>
<name>A0A0F6SF85_9BACT</name>
<dbReference type="Gene3D" id="3.30.2010.20">
    <property type="match status" value="1"/>
</dbReference>
<evidence type="ECO:0000313" key="3">
    <source>
        <dbReference type="Proteomes" id="UP000034883"/>
    </source>
</evidence>
<reference evidence="2 3" key="1">
    <citation type="submission" date="2015-03" db="EMBL/GenBank/DDBJ databases">
        <title>Genome assembly of Sandaracinus amylolyticus DSM 53668.</title>
        <authorList>
            <person name="Sharma G."/>
            <person name="Subramanian S."/>
        </authorList>
    </citation>
    <scope>NUCLEOTIDE SEQUENCE [LARGE SCALE GENOMIC DNA]</scope>
    <source>
        <strain evidence="2 3">DSM 53668</strain>
    </source>
</reference>
<dbReference type="RefSeq" id="WP_053233670.1">
    <property type="nucleotide sequence ID" value="NZ_CP011125.1"/>
</dbReference>
<dbReference type="EMBL" id="CP011125">
    <property type="protein sequence ID" value="AKF06504.1"/>
    <property type="molecule type" value="Genomic_DNA"/>
</dbReference>
<gene>
    <name evidence="2" type="ORF">DB32_003653</name>
</gene>
<keyword evidence="1" id="KW-0472">Membrane</keyword>
<keyword evidence="1" id="KW-1133">Transmembrane helix</keyword>
<dbReference type="STRING" id="927083.DB32_003653"/>
<evidence type="ECO:0000256" key="1">
    <source>
        <dbReference type="SAM" id="Phobius"/>
    </source>
</evidence>
<dbReference type="InterPro" id="IPR038555">
    <property type="entry name" value="Zincin_1_sf"/>
</dbReference>
<sequence>MRRRRVVLPSGLEVHVRAPEGAVRDDDVVDGTRLRFGRAIATLLAPGVVEGADVLALAMRDFHVLRDLLLRTGAIAPEPDDDARCRNCDAPLAFDPRELDPIELETAHASAPSPSLDPAPLPSPVRLPRGGIANEITMRPVTLREARPLLEALARDTPYRVTPRLLTAMGVLALGTLDRPVLMARVLGRASDAVWASVEQRYLELNAAPPLVAPLACPACGTLHEVVVPTPDELDPDATRTERDTGAPFLSEHEFERLVERLAPAIYEARGVRIEAVPPRVEPGVPATDIAGEPLLGSYEPRQEVDAAGYTQLEFVVTLYYRTFRRVWEDEGSYDVEAEIRETLDHELEHHLHHLAGHDPMDAAERAEARQELRALYGDRRLAKLAAREAARDLGQFVRVTWPFFVLIALALGAAAGFGWIRW</sequence>